<dbReference type="RefSeq" id="WP_007278894.1">
    <property type="nucleotide sequence ID" value="NZ_ABCK01000010.1"/>
</dbReference>
<dbReference type="SUPFAM" id="SSF56176">
    <property type="entry name" value="FAD-binding/transporter-associated domain-like"/>
    <property type="match status" value="1"/>
</dbReference>
<dbReference type="OrthoDB" id="9767256at2"/>
<feature type="domain" description="FAD-binding PCMH-type" evidence="3">
    <location>
        <begin position="45"/>
        <end position="226"/>
    </location>
</feature>
<evidence type="ECO:0000256" key="2">
    <source>
        <dbReference type="ARBA" id="ARBA00022827"/>
    </source>
</evidence>
<name>A6DLY7_9BACT</name>
<keyword evidence="5" id="KW-1185">Reference proteome</keyword>
<evidence type="ECO:0000256" key="1">
    <source>
        <dbReference type="ARBA" id="ARBA00022630"/>
    </source>
</evidence>
<dbReference type="InterPro" id="IPR036318">
    <property type="entry name" value="FAD-bd_PCMH-like_sf"/>
</dbReference>
<dbReference type="InterPro" id="IPR016164">
    <property type="entry name" value="FAD-linked_Oxase-like_C"/>
</dbReference>
<dbReference type="PROSITE" id="PS51387">
    <property type="entry name" value="FAD_PCMH"/>
    <property type="match status" value="1"/>
</dbReference>
<dbReference type="PANTHER" id="PTHR42934:SF1">
    <property type="entry name" value="GLYCOLATE OXIDASE SUBUNIT GLCD"/>
    <property type="match status" value="1"/>
</dbReference>
<dbReference type="SUPFAM" id="SSF55103">
    <property type="entry name" value="FAD-linked oxidases, C-terminal domain"/>
    <property type="match status" value="1"/>
</dbReference>
<evidence type="ECO:0000313" key="5">
    <source>
        <dbReference type="Proteomes" id="UP000004947"/>
    </source>
</evidence>
<evidence type="ECO:0000259" key="3">
    <source>
        <dbReference type="PROSITE" id="PS51387"/>
    </source>
</evidence>
<dbReference type="Gene3D" id="3.30.465.10">
    <property type="match status" value="1"/>
</dbReference>
<dbReference type="Pfam" id="PF02913">
    <property type="entry name" value="FAD-oxidase_C"/>
    <property type="match status" value="1"/>
</dbReference>
<dbReference type="InterPro" id="IPR051914">
    <property type="entry name" value="FAD-linked_OxidoTrans_Type4"/>
</dbReference>
<dbReference type="InterPro" id="IPR006094">
    <property type="entry name" value="Oxid_FAD_bind_N"/>
</dbReference>
<dbReference type="Proteomes" id="UP000004947">
    <property type="component" value="Unassembled WGS sequence"/>
</dbReference>
<dbReference type="EMBL" id="ABCK01000010">
    <property type="protein sequence ID" value="EDM27285.1"/>
    <property type="molecule type" value="Genomic_DNA"/>
</dbReference>
<dbReference type="Pfam" id="PF01565">
    <property type="entry name" value="FAD_binding_4"/>
    <property type="match status" value="1"/>
</dbReference>
<sequence length="486" mass="53614">MDTHTEKIQWQETWTEQLKQACPKAQVLTDQAELTVYENDGLGFHRYLPDCVIIVSHADEIASILKVAKNCGFPYTVRGAGTSLSGGPVALEGGLIIHLSRLNKVLEIKPDDMYCVVEPGLVLNRLNTYLKEYGLFYPPDPSSGFASTLGGNVAENAGGIRCFRYGVTANYVLGMEVIQQDGQLVRFGGPSAQGGSAGTFHWNSLMVGSEGTLGIITKIWLKLKPIPEKVWTFLAEYKDLQSCTKVINELVHMPTPPVAIEFIDNAVVQLVENSNMAVGIDKKSWVILTEIDGPAPLVDCRVEQVKQILQSYNAIKVSAEDDDEKRLKLWKARKVAGGLMGQLSPGLMIQDAVIPRAHLQEVLQYIYDLGDELDIPVLNVFHAGDGNLHPNFLFDDRVPEEMKNIKTLSNKLIAKVIELGGTLSGEHGLGNDKSCYLDQIFSAEEIDFQMSLLRALNINDQMNPGKIIPQRSFVGCCAPHKHERKA</sequence>
<gene>
    <name evidence="4" type="ORF">LNTAR_21265</name>
</gene>
<evidence type="ECO:0000313" key="4">
    <source>
        <dbReference type="EMBL" id="EDM27285.1"/>
    </source>
</evidence>
<dbReference type="GO" id="GO:0071949">
    <property type="term" value="F:FAD binding"/>
    <property type="evidence" value="ECO:0007669"/>
    <property type="project" value="InterPro"/>
</dbReference>
<dbReference type="AlphaFoldDB" id="A6DLY7"/>
<dbReference type="PANTHER" id="PTHR42934">
    <property type="entry name" value="GLYCOLATE OXIDASE SUBUNIT GLCD"/>
    <property type="match status" value="1"/>
</dbReference>
<dbReference type="InterPro" id="IPR004113">
    <property type="entry name" value="FAD-bd_oxidored_4_C"/>
</dbReference>
<proteinExistence type="predicted"/>
<dbReference type="eggNOG" id="COG0277">
    <property type="taxonomic scope" value="Bacteria"/>
</dbReference>
<comment type="caution">
    <text evidence="4">The sequence shown here is derived from an EMBL/GenBank/DDBJ whole genome shotgun (WGS) entry which is preliminary data.</text>
</comment>
<protein>
    <submittedName>
        <fullName evidence="4">(S)-2-hydroxy-acid oxidase chain D</fullName>
    </submittedName>
</protein>
<dbReference type="InterPro" id="IPR016169">
    <property type="entry name" value="FAD-bd_PCMH_sub2"/>
</dbReference>
<dbReference type="STRING" id="313628.LNTAR_21265"/>
<dbReference type="GO" id="GO:0003824">
    <property type="term" value="F:catalytic activity"/>
    <property type="evidence" value="ECO:0007669"/>
    <property type="project" value="InterPro"/>
</dbReference>
<keyword evidence="1" id="KW-0285">Flavoprotein</keyword>
<accession>A6DLY7</accession>
<dbReference type="InterPro" id="IPR016166">
    <property type="entry name" value="FAD-bd_PCMH"/>
</dbReference>
<organism evidence="4 5">
    <name type="scientific">Lentisphaera araneosa HTCC2155</name>
    <dbReference type="NCBI Taxonomy" id="313628"/>
    <lineage>
        <taxon>Bacteria</taxon>
        <taxon>Pseudomonadati</taxon>
        <taxon>Lentisphaerota</taxon>
        <taxon>Lentisphaeria</taxon>
        <taxon>Lentisphaerales</taxon>
        <taxon>Lentisphaeraceae</taxon>
        <taxon>Lentisphaera</taxon>
    </lineage>
</organism>
<keyword evidence="2" id="KW-0274">FAD</keyword>
<dbReference type="Gene3D" id="3.30.70.2740">
    <property type="match status" value="1"/>
</dbReference>
<reference evidence="4 5" key="1">
    <citation type="journal article" date="2010" name="J. Bacteriol.">
        <title>Genome sequence of Lentisphaera araneosa HTCC2155T, the type species of the order Lentisphaerales in the phylum Lentisphaerae.</title>
        <authorList>
            <person name="Thrash J.C."/>
            <person name="Cho J.C."/>
            <person name="Vergin K.L."/>
            <person name="Morris R.M."/>
            <person name="Giovannoni S.J."/>
        </authorList>
    </citation>
    <scope>NUCLEOTIDE SEQUENCE [LARGE SCALE GENOMIC DNA]</scope>
    <source>
        <strain evidence="4 5">HTCC2155</strain>
    </source>
</reference>